<evidence type="ECO:0000259" key="5">
    <source>
        <dbReference type="Pfam" id="PF13458"/>
    </source>
</evidence>
<dbReference type="Pfam" id="PF13458">
    <property type="entry name" value="Peripla_BP_6"/>
    <property type="match status" value="1"/>
</dbReference>
<reference evidence="6 7" key="1">
    <citation type="submission" date="2014-11" db="EMBL/GenBank/DDBJ databases">
        <title>Genomics and ecophysiology of heterotrophic nitrogen fixing bacteria isolated from estuarine surface water.</title>
        <authorList>
            <person name="Bentzon-Tilia M."/>
            <person name="Severin I."/>
            <person name="Hansen L.H."/>
            <person name="Riemann L."/>
        </authorList>
    </citation>
    <scope>NUCLEOTIDE SEQUENCE [LARGE SCALE GENOMIC DNA]</scope>
    <source>
        <strain evidence="6 7">BAL398</strain>
    </source>
</reference>
<keyword evidence="3" id="KW-0029">Amino-acid transport</keyword>
<feature type="signal peptide" evidence="4">
    <location>
        <begin position="1"/>
        <end position="24"/>
    </location>
</feature>
<feature type="chain" id="PRO_5002319539" evidence="4">
    <location>
        <begin position="25"/>
        <end position="383"/>
    </location>
</feature>
<comment type="caution">
    <text evidence="6">The sequence shown here is derived from an EMBL/GenBank/DDBJ whole genome shotgun (WGS) entry which is preliminary data.</text>
</comment>
<dbReference type="InterPro" id="IPR028081">
    <property type="entry name" value="Leu-bd"/>
</dbReference>
<dbReference type="InterPro" id="IPR051010">
    <property type="entry name" value="BCAA_transport"/>
</dbReference>
<evidence type="ECO:0000256" key="1">
    <source>
        <dbReference type="ARBA" id="ARBA00010062"/>
    </source>
</evidence>
<evidence type="ECO:0000256" key="2">
    <source>
        <dbReference type="ARBA" id="ARBA00022729"/>
    </source>
</evidence>
<evidence type="ECO:0000256" key="3">
    <source>
        <dbReference type="ARBA" id="ARBA00022970"/>
    </source>
</evidence>
<keyword evidence="2 4" id="KW-0732">Signal</keyword>
<comment type="similarity">
    <text evidence="1">Belongs to the leucine-binding protein family.</text>
</comment>
<evidence type="ECO:0000313" key="6">
    <source>
        <dbReference type="EMBL" id="KIZ39725.1"/>
    </source>
</evidence>
<feature type="domain" description="Leucine-binding protein" evidence="5">
    <location>
        <begin position="28"/>
        <end position="358"/>
    </location>
</feature>
<dbReference type="CDD" id="cd06333">
    <property type="entry name" value="PBP1_ABC_RPA1789-like"/>
    <property type="match status" value="1"/>
</dbReference>
<dbReference type="SUPFAM" id="SSF53822">
    <property type="entry name" value="Periplasmic binding protein-like I"/>
    <property type="match status" value="1"/>
</dbReference>
<dbReference type="EMBL" id="JXXE01000400">
    <property type="protein sequence ID" value="KIZ39725.1"/>
    <property type="molecule type" value="Genomic_DNA"/>
</dbReference>
<dbReference type="InterPro" id="IPR028082">
    <property type="entry name" value="Peripla_BP_I"/>
</dbReference>
<dbReference type="Proteomes" id="UP000032515">
    <property type="component" value="Unassembled WGS sequence"/>
</dbReference>
<proteinExistence type="inferred from homology"/>
<dbReference type="OrthoDB" id="9147078at2"/>
<gene>
    <name evidence="6" type="ORF">OO17_19505</name>
</gene>
<dbReference type="PANTHER" id="PTHR30483">
    <property type="entry name" value="LEUCINE-SPECIFIC-BINDING PROTEIN"/>
    <property type="match status" value="1"/>
</dbReference>
<evidence type="ECO:0000313" key="7">
    <source>
        <dbReference type="Proteomes" id="UP000032515"/>
    </source>
</evidence>
<name>A0A0D7EGV7_RHOPL</name>
<protein>
    <submittedName>
        <fullName evidence="6">Branched-chain amino acid ABC transporter substrate-binding protein</fullName>
    </submittedName>
</protein>
<organism evidence="6 7">
    <name type="scientific">Rhodopseudomonas palustris</name>
    <dbReference type="NCBI Taxonomy" id="1076"/>
    <lineage>
        <taxon>Bacteria</taxon>
        <taxon>Pseudomonadati</taxon>
        <taxon>Pseudomonadota</taxon>
        <taxon>Alphaproteobacteria</taxon>
        <taxon>Hyphomicrobiales</taxon>
        <taxon>Nitrobacteraceae</taxon>
        <taxon>Rhodopseudomonas</taxon>
    </lineage>
</organism>
<dbReference type="AlphaFoldDB" id="A0A0D7EGV7"/>
<dbReference type="PANTHER" id="PTHR30483:SF38">
    <property type="entry name" value="BLR7848 PROTEIN"/>
    <property type="match status" value="1"/>
</dbReference>
<sequence>MKKFGMSAVAIAAALALPGSVALAQTSEITIGVTVTTTGPAAALGIPERNALEFVPKEIGGVPLKVIVLDDGGDPTAATTNARRFVTESKADVIMGSSTTPPTVAVSNVANEAGIPHIGLAPFPITPERAKWSVAMPQPIPIMGKVLYEHMKAHNIKTVGYIGYSDSYGDLWFNDLKKQGEAMGLKIVDEERFARPDTSVAGQVLKLVAANPDAILVGASGTAAALPQTALRDRGYKGLIYQTHGAASMDFIRIAGKSAEGVLMASGPVMDPEDQDDSALTKKPGLALVKAYEEKYGPNSRSQFAGHSYDAFLVLERVIPVALKTAKPGTPEFRDAIRKALITEKDIAASQGVYNFTEKDRYGLDDRSRILLTVKNGKYVMAK</sequence>
<accession>A0A0D7EGV7</accession>
<dbReference type="PATRIC" id="fig|1076.23.peg.4484"/>
<dbReference type="Gene3D" id="3.40.50.2300">
    <property type="match status" value="2"/>
</dbReference>
<dbReference type="RefSeq" id="WP_044414630.1">
    <property type="nucleotide sequence ID" value="NZ_JXXE01000400.1"/>
</dbReference>
<evidence type="ECO:0000256" key="4">
    <source>
        <dbReference type="SAM" id="SignalP"/>
    </source>
</evidence>
<keyword evidence="3" id="KW-0813">Transport</keyword>
<dbReference type="GO" id="GO:0006865">
    <property type="term" value="P:amino acid transport"/>
    <property type="evidence" value="ECO:0007669"/>
    <property type="project" value="UniProtKB-KW"/>
</dbReference>